<proteinExistence type="predicted"/>
<sequence>MHSHVCCSTIHNSQDIECPSIDEWINKLWYIYTMEYYSAIMKNTIMAFAGKWMKLENIMLSEISQSQKTRGRIILLISG</sequence>
<evidence type="ECO:0000313" key="2">
    <source>
        <dbReference type="Proteomes" id="UP000694564"/>
    </source>
</evidence>
<protein>
    <recommendedName>
        <fullName evidence="3">DUF1725 domain-containing protein</fullName>
    </recommendedName>
</protein>
<evidence type="ECO:0008006" key="3">
    <source>
        <dbReference type="Google" id="ProtNLM"/>
    </source>
</evidence>
<dbReference type="AlphaFoldDB" id="A0A8D2CXU7"/>
<accession>A0A8D2CXU7</accession>
<evidence type="ECO:0000313" key="1">
    <source>
        <dbReference type="Ensembl" id="ENSSVLP00005016404.1"/>
    </source>
</evidence>
<reference evidence="1" key="1">
    <citation type="submission" date="2025-08" db="UniProtKB">
        <authorList>
            <consortium name="Ensembl"/>
        </authorList>
    </citation>
    <scope>IDENTIFICATION</scope>
</reference>
<dbReference type="Proteomes" id="UP000694564">
    <property type="component" value="Chromosome X"/>
</dbReference>
<keyword evidence="2" id="KW-1185">Reference proteome</keyword>
<name>A0A8D2CXU7_SCIVU</name>
<reference evidence="1" key="2">
    <citation type="submission" date="2025-09" db="UniProtKB">
        <authorList>
            <consortium name="Ensembl"/>
        </authorList>
    </citation>
    <scope>IDENTIFICATION</scope>
</reference>
<dbReference type="Ensembl" id="ENSSVLT00005018223.1">
    <property type="protein sequence ID" value="ENSSVLP00005016404.1"/>
    <property type="gene ID" value="ENSSVLG00005013039.1"/>
</dbReference>
<dbReference type="GeneTree" id="ENSGT00970000193590"/>
<organism evidence="1 2">
    <name type="scientific">Sciurus vulgaris</name>
    <name type="common">Eurasian red squirrel</name>
    <dbReference type="NCBI Taxonomy" id="55149"/>
    <lineage>
        <taxon>Eukaryota</taxon>
        <taxon>Metazoa</taxon>
        <taxon>Chordata</taxon>
        <taxon>Craniata</taxon>
        <taxon>Vertebrata</taxon>
        <taxon>Euteleostomi</taxon>
        <taxon>Mammalia</taxon>
        <taxon>Eutheria</taxon>
        <taxon>Euarchontoglires</taxon>
        <taxon>Glires</taxon>
        <taxon>Rodentia</taxon>
        <taxon>Sciuromorpha</taxon>
        <taxon>Sciuridae</taxon>
        <taxon>Sciurinae</taxon>
        <taxon>Sciurini</taxon>
        <taxon>Sciurus</taxon>
    </lineage>
</organism>